<name>A0A382LLC9_9ZZZZ</name>
<evidence type="ECO:0000313" key="1">
    <source>
        <dbReference type="EMBL" id="SVC37093.1"/>
    </source>
</evidence>
<proteinExistence type="predicted"/>
<gene>
    <name evidence="1" type="ORF">METZ01_LOCUS289947</name>
</gene>
<accession>A0A382LLC9</accession>
<dbReference type="AlphaFoldDB" id="A0A382LLC9"/>
<sequence length="38" mass="4254">MQPIEGMVPGLPTSYNEEETIDAPSLRLMVDFVSTTQR</sequence>
<protein>
    <submittedName>
        <fullName evidence="1">Uncharacterized protein</fullName>
    </submittedName>
</protein>
<organism evidence="1">
    <name type="scientific">marine metagenome</name>
    <dbReference type="NCBI Taxonomy" id="408172"/>
    <lineage>
        <taxon>unclassified sequences</taxon>
        <taxon>metagenomes</taxon>
        <taxon>ecological metagenomes</taxon>
    </lineage>
</organism>
<dbReference type="EMBL" id="UINC01087599">
    <property type="protein sequence ID" value="SVC37093.1"/>
    <property type="molecule type" value="Genomic_DNA"/>
</dbReference>
<reference evidence="1" key="1">
    <citation type="submission" date="2018-05" db="EMBL/GenBank/DDBJ databases">
        <authorList>
            <person name="Lanie J.A."/>
            <person name="Ng W.-L."/>
            <person name="Kazmierczak K.M."/>
            <person name="Andrzejewski T.M."/>
            <person name="Davidsen T.M."/>
            <person name="Wayne K.J."/>
            <person name="Tettelin H."/>
            <person name="Glass J.I."/>
            <person name="Rusch D."/>
            <person name="Podicherti R."/>
            <person name="Tsui H.-C.T."/>
            <person name="Winkler M.E."/>
        </authorList>
    </citation>
    <scope>NUCLEOTIDE SEQUENCE</scope>
</reference>